<comment type="caution">
    <text evidence="2">The sequence shown here is derived from an EMBL/GenBank/DDBJ whole genome shotgun (WGS) entry which is preliminary data.</text>
</comment>
<feature type="region of interest" description="Disordered" evidence="1">
    <location>
        <begin position="119"/>
        <end position="193"/>
    </location>
</feature>
<keyword evidence="3" id="KW-1185">Reference proteome</keyword>
<evidence type="ECO:0000313" key="3">
    <source>
        <dbReference type="Proteomes" id="UP001523392"/>
    </source>
</evidence>
<feature type="compositionally biased region" description="Acidic residues" evidence="1">
    <location>
        <begin position="162"/>
        <end position="176"/>
    </location>
</feature>
<dbReference type="Proteomes" id="UP001523392">
    <property type="component" value="Unassembled WGS sequence"/>
</dbReference>
<gene>
    <name evidence="2" type="ORF">JYK14_05360</name>
</gene>
<dbReference type="RefSeq" id="WP_252952205.1">
    <property type="nucleotide sequence ID" value="NZ_JAFIRR010000030.1"/>
</dbReference>
<sequence>MAGPNIGMDIDKLKQLLRLSKKEPMNCAVAGNSADASMAFILLDKVKAPKAVSAMLDKENPKNFNLRWGTAVVDTDIDPKLVTFTLNKNVTGMAKKLKKTLKGTGYTKVVINFEDGTSDADMEEGEAGAPPPPSGAQPGTIPPAPPPPPGPNLGTTPPPSPDSEETGTEAEAEEEPTTSSSAPPASEEVKAKHVQSARAWITARTNIQGEIDKLKAELLKTYQGQEIVAEIEKAYLAKVKSVTDAFDLALAVKLNEASKAGDAAAQQKLGQEAKAIATNYVKFVTSDPLVKDLDENPFVPLGIRASVIATLKQVSENLK</sequence>
<reference evidence="2 3" key="1">
    <citation type="submission" date="2021-12" db="EMBL/GenBank/DDBJ databases">
        <title>Siccirubricoccus leaddurans sp. nov., a high concentration Zn2+ tolerance bacterium.</title>
        <authorList>
            <person name="Cao Y."/>
        </authorList>
    </citation>
    <scope>NUCLEOTIDE SEQUENCE [LARGE SCALE GENOMIC DNA]</scope>
    <source>
        <strain evidence="2 3">KC 17139</strain>
    </source>
</reference>
<protein>
    <submittedName>
        <fullName evidence="2">Uncharacterized protein</fullName>
    </submittedName>
</protein>
<evidence type="ECO:0000256" key="1">
    <source>
        <dbReference type="SAM" id="MobiDB-lite"/>
    </source>
</evidence>
<name>A0ABT1D118_9PROT</name>
<dbReference type="EMBL" id="JAFIRR010000030">
    <property type="protein sequence ID" value="MCO6415606.1"/>
    <property type="molecule type" value="Genomic_DNA"/>
</dbReference>
<proteinExistence type="predicted"/>
<evidence type="ECO:0000313" key="2">
    <source>
        <dbReference type="EMBL" id="MCO6415606.1"/>
    </source>
</evidence>
<organism evidence="2 3">
    <name type="scientific">Siccirubricoccus soli</name>
    <dbReference type="NCBI Taxonomy" id="2899147"/>
    <lineage>
        <taxon>Bacteria</taxon>
        <taxon>Pseudomonadati</taxon>
        <taxon>Pseudomonadota</taxon>
        <taxon>Alphaproteobacteria</taxon>
        <taxon>Acetobacterales</taxon>
        <taxon>Roseomonadaceae</taxon>
        <taxon>Siccirubricoccus</taxon>
    </lineage>
</organism>
<feature type="compositionally biased region" description="Pro residues" evidence="1">
    <location>
        <begin position="129"/>
        <end position="161"/>
    </location>
</feature>
<accession>A0ABT1D118</accession>
<feature type="compositionally biased region" description="Low complexity" evidence="1">
    <location>
        <begin position="177"/>
        <end position="186"/>
    </location>
</feature>